<keyword evidence="6" id="KW-0805">Transcription regulation</keyword>
<dbReference type="PANTHER" id="PTHR24388:SF54">
    <property type="entry name" value="PROTEIN ESCARGOT"/>
    <property type="match status" value="1"/>
</dbReference>
<evidence type="ECO:0000313" key="13">
    <source>
        <dbReference type="Proteomes" id="UP001497623"/>
    </source>
</evidence>
<keyword evidence="4 10" id="KW-0863">Zinc-finger</keyword>
<evidence type="ECO:0000256" key="1">
    <source>
        <dbReference type="ARBA" id="ARBA00004123"/>
    </source>
</evidence>
<evidence type="ECO:0000256" key="3">
    <source>
        <dbReference type="ARBA" id="ARBA00022737"/>
    </source>
</evidence>
<dbReference type="GO" id="GO:0000981">
    <property type="term" value="F:DNA-binding transcription factor activity, RNA polymerase II-specific"/>
    <property type="evidence" value="ECO:0007669"/>
    <property type="project" value="TreeGrafter"/>
</dbReference>
<dbReference type="Gene3D" id="3.30.160.60">
    <property type="entry name" value="Classic Zinc Finger"/>
    <property type="match status" value="3"/>
</dbReference>
<reference evidence="12 13" key="1">
    <citation type="submission" date="2024-05" db="EMBL/GenBank/DDBJ databases">
        <authorList>
            <person name="Wallberg A."/>
        </authorList>
    </citation>
    <scope>NUCLEOTIDE SEQUENCE [LARGE SCALE GENOMIC DNA]</scope>
</reference>
<dbReference type="InterPro" id="IPR036236">
    <property type="entry name" value="Znf_C2H2_sf"/>
</dbReference>
<dbReference type="FunFam" id="3.30.160.60:FF:000446">
    <property type="entry name" value="Zinc finger protein"/>
    <property type="match status" value="1"/>
</dbReference>
<keyword evidence="7" id="KW-0804">Transcription</keyword>
<dbReference type="InterPro" id="IPR050527">
    <property type="entry name" value="Snail/Krueppel_Znf"/>
</dbReference>
<dbReference type="Proteomes" id="UP001497623">
    <property type="component" value="Unassembled WGS sequence"/>
</dbReference>
<dbReference type="Pfam" id="PF13894">
    <property type="entry name" value="zf-C2H2_4"/>
    <property type="match status" value="1"/>
</dbReference>
<dbReference type="GO" id="GO:0005634">
    <property type="term" value="C:nucleus"/>
    <property type="evidence" value="ECO:0007669"/>
    <property type="project" value="UniProtKB-SubCell"/>
</dbReference>
<organism evidence="12 13">
    <name type="scientific">Meganyctiphanes norvegica</name>
    <name type="common">Northern krill</name>
    <name type="synonym">Thysanopoda norvegica</name>
    <dbReference type="NCBI Taxonomy" id="48144"/>
    <lineage>
        <taxon>Eukaryota</taxon>
        <taxon>Metazoa</taxon>
        <taxon>Ecdysozoa</taxon>
        <taxon>Arthropoda</taxon>
        <taxon>Crustacea</taxon>
        <taxon>Multicrustacea</taxon>
        <taxon>Malacostraca</taxon>
        <taxon>Eumalacostraca</taxon>
        <taxon>Eucarida</taxon>
        <taxon>Euphausiacea</taxon>
        <taxon>Euphausiidae</taxon>
        <taxon>Meganyctiphanes</taxon>
    </lineage>
</organism>
<evidence type="ECO:0000256" key="4">
    <source>
        <dbReference type="ARBA" id="ARBA00022771"/>
    </source>
</evidence>
<evidence type="ECO:0000256" key="2">
    <source>
        <dbReference type="ARBA" id="ARBA00022723"/>
    </source>
</evidence>
<feature type="domain" description="C2H2-type" evidence="11">
    <location>
        <begin position="38"/>
        <end position="65"/>
    </location>
</feature>
<keyword evidence="3" id="KW-0677">Repeat</keyword>
<keyword evidence="8" id="KW-0539">Nucleus</keyword>
<feature type="non-terminal residue" evidence="12">
    <location>
        <position position="1"/>
    </location>
</feature>
<dbReference type="PROSITE" id="PS00028">
    <property type="entry name" value="ZINC_FINGER_C2H2_1"/>
    <property type="match status" value="1"/>
</dbReference>
<comment type="subcellular location">
    <subcellularLocation>
        <location evidence="1">Nucleus</location>
    </subcellularLocation>
</comment>
<feature type="domain" description="C2H2-type" evidence="11">
    <location>
        <begin position="66"/>
        <end position="93"/>
    </location>
</feature>
<evidence type="ECO:0000259" key="11">
    <source>
        <dbReference type="PROSITE" id="PS50157"/>
    </source>
</evidence>
<dbReference type="GO" id="GO:0008270">
    <property type="term" value="F:zinc ion binding"/>
    <property type="evidence" value="ECO:0007669"/>
    <property type="project" value="UniProtKB-KW"/>
</dbReference>
<dbReference type="FunFam" id="3.30.160.60:FF:000395">
    <property type="entry name" value="zinc finger protein 513"/>
    <property type="match status" value="1"/>
</dbReference>
<evidence type="ECO:0000256" key="7">
    <source>
        <dbReference type="ARBA" id="ARBA00023163"/>
    </source>
</evidence>
<keyword evidence="5" id="KW-0862">Zinc</keyword>
<sequence>GSSHGGEEQESQEGVAILGLSIPFSTNFHAPAELPNACICPYCNNSFSSTTSLKHHIRTHTGEKPFTCPHCSYLSSTKGNLKRHFRLHTGEKPFTCNFCPYRSADKSGLNRHICKNFQN</sequence>
<dbReference type="SMART" id="SM00355">
    <property type="entry name" value="ZnF_C2H2"/>
    <property type="match status" value="3"/>
</dbReference>
<name>A0AAV2SER0_MEGNR</name>
<evidence type="ECO:0000256" key="9">
    <source>
        <dbReference type="ARBA" id="ARBA00037948"/>
    </source>
</evidence>
<evidence type="ECO:0000256" key="5">
    <source>
        <dbReference type="ARBA" id="ARBA00022833"/>
    </source>
</evidence>
<proteinExistence type="inferred from homology"/>
<accession>A0AAV2SER0</accession>
<evidence type="ECO:0000256" key="8">
    <source>
        <dbReference type="ARBA" id="ARBA00023242"/>
    </source>
</evidence>
<keyword evidence="13" id="KW-1185">Reference proteome</keyword>
<keyword evidence="2" id="KW-0479">Metal-binding</keyword>
<comment type="caution">
    <text evidence="12">The sequence shown here is derived from an EMBL/GenBank/DDBJ whole genome shotgun (WGS) entry which is preliminary data.</text>
</comment>
<evidence type="ECO:0000256" key="6">
    <source>
        <dbReference type="ARBA" id="ARBA00023015"/>
    </source>
</evidence>
<dbReference type="EMBL" id="CAXKWB010058773">
    <property type="protein sequence ID" value="CAL4181104.1"/>
    <property type="molecule type" value="Genomic_DNA"/>
</dbReference>
<dbReference type="SUPFAM" id="SSF57667">
    <property type="entry name" value="beta-beta-alpha zinc fingers"/>
    <property type="match status" value="2"/>
</dbReference>
<comment type="similarity">
    <text evidence="9">Belongs to the snail C2H2-type zinc-finger protein family.</text>
</comment>
<dbReference type="AlphaFoldDB" id="A0AAV2SER0"/>
<dbReference type="Pfam" id="PF13909">
    <property type="entry name" value="zf-H2C2_5"/>
    <property type="match status" value="1"/>
</dbReference>
<dbReference type="GO" id="GO:0000978">
    <property type="term" value="F:RNA polymerase II cis-regulatory region sequence-specific DNA binding"/>
    <property type="evidence" value="ECO:0007669"/>
    <property type="project" value="TreeGrafter"/>
</dbReference>
<gene>
    <name evidence="12" type="ORF">MNOR_LOCUS35381</name>
</gene>
<evidence type="ECO:0000313" key="12">
    <source>
        <dbReference type="EMBL" id="CAL4181104.1"/>
    </source>
</evidence>
<dbReference type="PROSITE" id="PS50157">
    <property type="entry name" value="ZINC_FINGER_C2H2_2"/>
    <property type="match status" value="2"/>
</dbReference>
<evidence type="ECO:0000256" key="10">
    <source>
        <dbReference type="PROSITE-ProRule" id="PRU00042"/>
    </source>
</evidence>
<dbReference type="PANTHER" id="PTHR24388">
    <property type="entry name" value="ZINC FINGER PROTEIN"/>
    <property type="match status" value="1"/>
</dbReference>
<protein>
    <recommendedName>
        <fullName evidence="11">C2H2-type domain-containing protein</fullName>
    </recommendedName>
</protein>
<dbReference type="InterPro" id="IPR013087">
    <property type="entry name" value="Znf_C2H2_type"/>
</dbReference>